<dbReference type="RefSeq" id="WP_064062396.1">
    <property type="nucleotide sequence ID" value="NZ_LPZN01000002.1"/>
</dbReference>
<dbReference type="EMBL" id="UGVI01000001">
    <property type="protein sequence ID" value="SUE15888.1"/>
    <property type="molecule type" value="Genomic_DNA"/>
</dbReference>
<dbReference type="OrthoDB" id="4495998at2"/>
<dbReference type="Gene3D" id="2.60.60.30">
    <property type="entry name" value="sav2460 like domains"/>
    <property type="match status" value="1"/>
</dbReference>
<comment type="similarity">
    <text evidence="1">Belongs to the CAPAB/TerDEXZ family.</text>
</comment>
<dbReference type="AlphaFoldDB" id="A0A379M305"/>
<evidence type="ECO:0000313" key="4">
    <source>
        <dbReference type="Proteomes" id="UP000254569"/>
    </source>
</evidence>
<dbReference type="CDD" id="cd06974">
    <property type="entry name" value="TerD_like"/>
    <property type="match status" value="1"/>
</dbReference>
<dbReference type="Proteomes" id="UP000254569">
    <property type="component" value="Unassembled WGS sequence"/>
</dbReference>
<reference evidence="3 4" key="1">
    <citation type="submission" date="2018-06" db="EMBL/GenBank/DDBJ databases">
        <authorList>
            <consortium name="Pathogen Informatics"/>
            <person name="Doyle S."/>
        </authorList>
    </citation>
    <scope>NUCLEOTIDE SEQUENCE [LARGE SCALE GENOMIC DNA]</scope>
    <source>
        <strain evidence="3 4">NCTC13296</strain>
    </source>
</reference>
<protein>
    <submittedName>
        <fullName evidence="3">Tellurium resistance protein</fullName>
    </submittedName>
</protein>
<feature type="domain" description="TerD" evidence="2">
    <location>
        <begin position="96"/>
        <end position="148"/>
    </location>
</feature>
<dbReference type="InterPro" id="IPR051324">
    <property type="entry name" value="Stress/Tellurium_Resist"/>
</dbReference>
<name>A0A379M305_9NOCA</name>
<sequence length="497" mass="52633">MGERFTAGQNAPLATSTVRVTASAAVPLDVCAFVVDDHLQVGSSDDVVFCNRSRTTGVRLEDGVIVVDVDAVRPGARVLCAVGCERPAAVSTSLSDAAGTVLATFHVEPGAAGETALLCWEIYRRNGVWKVRALGQGYTGGLVEMFTAHGVDADDSPEKTSDSETAPAPAVGLEPLELLWRIFEDAARSAAACTSSLEFARLRLDDELSAAVTDPARRTGPEAERSRQRAQQRYDELVDAAETRYRNDSAVLAAELLAVDAALPPALASWSSPAWIRSLTPSDGVRVGDVAADRGLLHIPLCLPAPLVRPLWLEGEPTELAPVVSSLVVRLLAARPGTLLHLVDPGRTLPELEPLTAARFAGPPVHERAQVPAKLRGLADAAELDALAQQVDGGLPVSPVLVVLAGFPYGYEHDDLLQIVRITRAGGDGRISIVLAGDPPDDDDPVVQILRGEAQHLPADGQLTDPWTEGRWAFTPDSLPAETEHLRGALGGNSLQE</sequence>
<organism evidence="3 4">
    <name type="scientific">Rhodococcus gordoniae</name>
    <dbReference type="NCBI Taxonomy" id="223392"/>
    <lineage>
        <taxon>Bacteria</taxon>
        <taxon>Bacillati</taxon>
        <taxon>Actinomycetota</taxon>
        <taxon>Actinomycetes</taxon>
        <taxon>Mycobacteriales</taxon>
        <taxon>Nocardiaceae</taxon>
        <taxon>Rhodococcus</taxon>
    </lineage>
</organism>
<evidence type="ECO:0000256" key="1">
    <source>
        <dbReference type="ARBA" id="ARBA00008775"/>
    </source>
</evidence>
<gene>
    <name evidence="3" type="ORF">NCTC13296_02752</name>
</gene>
<proteinExistence type="inferred from homology"/>
<dbReference type="Pfam" id="PF02342">
    <property type="entry name" value="TerD"/>
    <property type="match status" value="1"/>
</dbReference>
<dbReference type="PANTHER" id="PTHR32097:SF4">
    <property type="entry name" value="GENERAL STRESS PROTEIN 16U"/>
    <property type="match status" value="1"/>
</dbReference>
<dbReference type="InterPro" id="IPR003325">
    <property type="entry name" value="TerD"/>
</dbReference>
<evidence type="ECO:0000313" key="3">
    <source>
        <dbReference type="EMBL" id="SUE15888.1"/>
    </source>
</evidence>
<evidence type="ECO:0000259" key="2">
    <source>
        <dbReference type="Pfam" id="PF02342"/>
    </source>
</evidence>
<keyword evidence="4" id="KW-1185">Reference proteome</keyword>
<dbReference type="PANTHER" id="PTHR32097">
    <property type="entry name" value="CAMP-BINDING PROTEIN 1-RELATED"/>
    <property type="match status" value="1"/>
</dbReference>
<accession>A0A379M305</accession>